<dbReference type="Proteomes" id="UP000000599">
    <property type="component" value="Chromosome E"/>
</dbReference>
<reference evidence="1 2" key="1">
    <citation type="journal article" date="2004" name="Nature">
        <title>Genome evolution in yeasts.</title>
        <authorList>
            <consortium name="Genolevures"/>
            <person name="Dujon B."/>
            <person name="Sherman D."/>
            <person name="Fischer G."/>
            <person name="Durrens P."/>
            <person name="Casaregola S."/>
            <person name="Lafontaine I."/>
            <person name="de Montigny J."/>
            <person name="Marck C."/>
            <person name="Neuveglise C."/>
            <person name="Talla E."/>
            <person name="Goffard N."/>
            <person name="Frangeul L."/>
            <person name="Aigle M."/>
            <person name="Anthouard V."/>
            <person name="Babour A."/>
            <person name="Barbe V."/>
            <person name="Barnay S."/>
            <person name="Blanchin S."/>
            <person name="Beckerich J.M."/>
            <person name="Beyne E."/>
            <person name="Bleykasten C."/>
            <person name="Boisrame A."/>
            <person name="Boyer J."/>
            <person name="Cattolico L."/>
            <person name="Confanioleri F."/>
            <person name="de Daruvar A."/>
            <person name="Despons L."/>
            <person name="Fabre E."/>
            <person name="Fairhead C."/>
            <person name="Ferry-Dumazet H."/>
            <person name="Groppi A."/>
            <person name="Hantraye F."/>
            <person name="Hennequin C."/>
            <person name="Jauniaux N."/>
            <person name="Joyet P."/>
            <person name="Kachouri R."/>
            <person name="Kerrest A."/>
            <person name="Koszul R."/>
            <person name="Lemaire M."/>
            <person name="Lesur I."/>
            <person name="Ma L."/>
            <person name="Muller H."/>
            <person name="Nicaud J.M."/>
            <person name="Nikolski M."/>
            <person name="Oztas S."/>
            <person name="Ozier-Kalogeropoulos O."/>
            <person name="Pellenz S."/>
            <person name="Potier S."/>
            <person name="Richard G.F."/>
            <person name="Straub M.L."/>
            <person name="Suleau A."/>
            <person name="Swennene D."/>
            <person name="Tekaia F."/>
            <person name="Wesolowski-Louvel M."/>
            <person name="Westhof E."/>
            <person name="Wirth B."/>
            <person name="Zeniou-Meyer M."/>
            <person name="Zivanovic I."/>
            <person name="Bolotin-Fukuhara M."/>
            <person name="Thierry A."/>
            <person name="Bouchier C."/>
            <person name="Caudron B."/>
            <person name="Scarpelli C."/>
            <person name="Gaillardin C."/>
            <person name="Weissenbach J."/>
            <person name="Wincker P."/>
            <person name="Souciet J.L."/>
        </authorList>
    </citation>
    <scope>NUCLEOTIDE SEQUENCE [LARGE SCALE GENOMIC DNA]</scope>
    <source>
        <strain evidence="2">ATCC 36239 / CBS 767 / BCRC 21394 / JCM 1990 / NBRC 0083 / IGC 2968</strain>
    </source>
</reference>
<evidence type="ECO:0000313" key="2">
    <source>
        <dbReference type="Proteomes" id="UP000000599"/>
    </source>
</evidence>
<dbReference type="InterPro" id="IPR032675">
    <property type="entry name" value="LRR_dom_sf"/>
</dbReference>
<dbReference type="OMA" id="THIMLAI"/>
<keyword evidence="2" id="KW-1185">Reference proteome</keyword>
<dbReference type="Gene3D" id="3.80.10.10">
    <property type="entry name" value="Ribonuclease Inhibitor"/>
    <property type="match status" value="1"/>
</dbReference>
<dbReference type="HOGENOM" id="CLU_709848_0_0_1"/>
<gene>
    <name evidence="1" type="ordered locus">DEHA2E21516g</name>
</gene>
<dbReference type="KEGG" id="dha:DEHA2E21516g"/>
<protein>
    <submittedName>
        <fullName evidence="1">DEHA2E21516p</fullName>
    </submittedName>
</protein>
<dbReference type="SUPFAM" id="SSF52047">
    <property type="entry name" value="RNI-like"/>
    <property type="match status" value="1"/>
</dbReference>
<proteinExistence type="predicted"/>
<organism evidence="1 2">
    <name type="scientific">Debaryomyces hansenii (strain ATCC 36239 / CBS 767 / BCRC 21394 / JCM 1990 / NBRC 0083 / IGC 2968)</name>
    <name type="common">Yeast</name>
    <name type="synonym">Torulaspora hansenii</name>
    <dbReference type="NCBI Taxonomy" id="284592"/>
    <lineage>
        <taxon>Eukaryota</taxon>
        <taxon>Fungi</taxon>
        <taxon>Dikarya</taxon>
        <taxon>Ascomycota</taxon>
        <taxon>Saccharomycotina</taxon>
        <taxon>Pichiomycetes</taxon>
        <taxon>Debaryomycetaceae</taxon>
        <taxon>Debaryomyces</taxon>
    </lineage>
</organism>
<dbReference type="VEuPathDB" id="FungiDB:DEHA2E21516g"/>
<accession>Q6BNI1</accession>
<dbReference type="AlphaFoldDB" id="Q6BNI1"/>
<sequence length="389" mass="45465">MVCNFLINKNPFNFKQKKQLIDLPVEIWIMILRLVPLNELKNLWSQEIVLNSKLAYVIGYLLVNGDIHIYKISSKYWSYFEPPCLKAPLAAKEYFNILRFGKRNNLGFIPKSITVIFFLFTRKCYSKLKIFLEFIYSCINVGSVNSEIVLVNGNLKLSQLQFDFVKPFQRVYQLYLFKVYSNTKITGNISITDLVLEVDNQKNITQYPKQLKYLKISPKSNTHQKDIHISLNTLPFTLVHLKIDQNINILDSGREFPKLEYFECSVQQTNNHYHVYEFLLKNSLTLKHIRLEYNSLEDYSFSRFRELRVLNLVKCSNIPFHDLNGLHKLRRLSLIGCDISSINNMNFPPKLKEIYISPGNRDILQGLVLPNSLKSITIIDVEHAVITRA</sequence>
<dbReference type="GeneID" id="2902870"/>
<evidence type="ECO:0000313" key="1">
    <source>
        <dbReference type="EMBL" id="CAG88515.2"/>
    </source>
</evidence>
<dbReference type="RefSeq" id="XP_460239.2">
    <property type="nucleotide sequence ID" value="XM_460239.1"/>
</dbReference>
<dbReference type="OrthoDB" id="10303694at2759"/>
<dbReference type="eggNOG" id="ENOG502RQI8">
    <property type="taxonomic scope" value="Eukaryota"/>
</dbReference>
<dbReference type="InParanoid" id="Q6BNI1"/>
<dbReference type="EMBL" id="CR382137">
    <property type="protein sequence ID" value="CAG88515.2"/>
    <property type="molecule type" value="Genomic_DNA"/>
</dbReference>
<name>Q6BNI1_DEBHA</name>